<dbReference type="Proteomes" id="UP000202511">
    <property type="component" value="Segment"/>
</dbReference>
<protein>
    <submittedName>
        <fullName evidence="1">Uncharacterized protein</fullName>
    </submittedName>
</protein>
<dbReference type="EMBL" id="KP136319">
    <property type="protein sequence ID" value="AJF97610.1"/>
    <property type="molecule type" value="Genomic_DNA"/>
</dbReference>
<dbReference type="GeneID" id="23462527"/>
<reference evidence="1 2" key="1">
    <citation type="journal article" date="2015" name="Parasitol. Res.">
        <title>Viruses in close associations with free-living amoebae.</title>
        <authorList>
            <person name="Scheid P."/>
        </authorList>
    </citation>
    <scope>NUCLEOTIDE SEQUENCE [LARGE SCALE GENOMIC DNA]</scope>
    <source>
        <strain evidence="1">KlaHel</strain>
    </source>
</reference>
<sequence length="148" mass="16324">MRAPERRCADFDQPGAAQIAQPLWRKKKRSPVHAWTSPRRKIYVQPHPSTNGIACVPQWFYIFSPKNGCGDVPHAHGVRGGHGTCNKIELIGGRSRSWRLGQSLWPGRAVSAQIGSPHGIYAQPLLCVSVQATTAKPTKKRVKNARGQ</sequence>
<proteinExistence type="predicted"/>
<evidence type="ECO:0000313" key="2">
    <source>
        <dbReference type="Proteomes" id="UP000202511"/>
    </source>
</evidence>
<name>A0A0B5J717_9VIRU</name>
<organism evidence="1 2">
    <name type="scientific">Pandoravirus inopinatum</name>
    <dbReference type="NCBI Taxonomy" id="1605721"/>
    <lineage>
        <taxon>Viruses</taxon>
        <taxon>Pandoravirus</taxon>
    </lineage>
</organism>
<dbReference type="KEGG" id="vg:23462527"/>
<dbReference type="RefSeq" id="YP_009119845.1">
    <property type="nucleotide sequence ID" value="NC_026440.1"/>
</dbReference>
<evidence type="ECO:0000313" key="1">
    <source>
        <dbReference type="EMBL" id="AJF97610.1"/>
    </source>
</evidence>
<accession>A0A0B5J717</accession>